<feature type="region of interest" description="Disordered" evidence="1">
    <location>
        <begin position="122"/>
        <end position="157"/>
    </location>
</feature>
<name>A0A9W4U3K7_9PLEO</name>
<dbReference type="EMBL" id="CAOQHR010000001">
    <property type="protein sequence ID" value="CAI6256559.1"/>
    <property type="molecule type" value="Genomic_DNA"/>
</dbReference>
<dbReference type="Proteomes" id="UP001152607">
    <property type="component" value="Unassembled WGS sequence"/>
</dbReference>
<evidence type="ECO:0000313" key="3">
    <source>
        <dbReference type="Proteomes" id="UP001152607"/>
    </source>
</evidence>
<gene>
    <name evidence="2" type="ORF">PDIGIT_LOCUS1177</name>
</gene>
<accession>A0A9W4U3K7</accession>
<sequence>MSIVTAVDDHVCLAYILQEAIIAIPILESTTLPLKDMSKRHQPRLPISLTRSIIYVPFSNAQPAAIIYHTKEAISQAFQTMTLAGSAVPNREVHYENISQISGKFIIKLTLTPSTFFCRTGKRSKRTPGGSCRAVQTSKFPPHGKVQKDSGEVIDTT</sequence>
<comment type="caution">
    <text evidence="2">The sequence shown here is derived from an EMBL/GenBank/DDBJ whole genome shotgun (WGS) entry which is preliminary data.</text>
</comment>
<protein>
    <submittedName>
        <fullName evidence="2">Uncharacterized protein</fullName>
    </submittedName>
</protein>
<proteinExistence type="predicted"/>
<dbReference type="AlphaFoldDB" id="A0A9W4U3K7"/>
<evidence type="ECO:0000313" key="2">
    <source>
        <dbReference type="EMBL" id="CAI6256559.1"/>
    </source>
</evidence>
<organism evidence="2 3">
    <name type="scientific">Periconia digitata</name>
    <dbReference type="NCBI Taxonomy" id="1303443"/>
    <lineage>
        <taxon>Eukaryota</taxon>
        <taxon>Fungi</taxon>
        <taxon>Dikarya</taxon>
        <taxon>Ascomycota</taxon>
        <taxon>Pezizomycotina</taxon>
        <taxon>Dothideomycetes</taxon>
        <taxon>Pleosporomycetidae</taxon>
        <taxon>Pleosporales</taxon>
        <taxon>Massarineae</taxon>
        <taxon>Periconiaceae</taxon>
        <taxon>Periconia</taxon>
    </lineage>
</organism>
<keyword evidence="3" id="KW-1185">Reference proteome</keyword>
<evidence type="ECO:0000256" key="1">
    <source>
        <dbReference type="SAM" id="MobiDB-lite"/>
    </source>
</evidence>
<reference evidence="2" key="1">
    <citation type="submission" date="2023-01" db="EMBL/GenBank/DDBJ databases">
        <authorList>
            <person name="Van Ghelder C."/>
            <person name="Rancurel C."/>
        </authorList>
    </citation>
    <scope>NUCLEOTIDE SEQUENCE</scope>
    <source>
        <strain evidence="2">CNCM I-4278</strain>
    </source>
</reference>